<keyword evidence="5" id="KW-1185">Reference proteome</keyword>
<comment type="subcellular location">
    <subcellularLocation>
        <location evidence="1">Cytoplasm</location>
    </subcellularLocation>
</comment>
<feature type="non-terminal residue" evidence="4">
    <location>
        <position position="1"/>
    </location>
</feature>
<dbReference type="AlphaFoldDB" id="A0A3L8SQ88"/>
<name>A0A3L8SQ88_CHLGU</name>
<dbReference type="PANTHER" id="PTHR45418">
    <property type="entry name" value="CANCER/TESTIS ANTIGEN 55"/>
    <property type="match status" value="1"/>
</dbReference>
<evidence type="ECO:0000256" key="3">
    <source>
        <dbReference type="SAM" id="MobiDB-lite"/>
    </source>
</evidence>
<dbReference type="PANTHER" id="PTHR45418:SF1">
    <property type="entry name" value="CANCER_TESTIS ANTIGEN 55"/>
    <property type="match status" value="1"/>
</dbReference>
<dbReference type="GO" id="GO:0005737">
    <property type="term" value="C:cytoplasm"/>
    <property type="evidence" value="ECO:0007669"/>
    <property type="project" value="UniProtKB-SubCell"/>
</dbReference>
<evidence type="ECO:0000313" key="4">
    <source>
        <dbReference type="EMBL" id="RLW06314.1"/>
    </source>
</evidence>
<comment type="caution">
    <text evidence="4">The sequence shown here is derived from an EMBL/GenBank/DDBJ whole genome shotgun (WGS) entry which is preliminary data.</text>
</comment>
<evidence type="ECO:0000256" key="1">
    <source>
        <dbReference type="ARBA" id="ARBA00004496"/>
    </source>
</evidence>
<accession>A0A3L8SQ88</accession>
<feature type="region of interest" description="Disordered" evidence="3">
    <location>
        <begin position="193"/>
        <end position="221"/>
    </location>
</feature>
<organism evidence="4 5">
    <name type="scientific">Chloebia gouldiae</name>
    <name type="common">Gouldian finch</name>
    <name type="synonym">Erythrura gouldiae</name>
    <dbReference type="NCBI Taxonomy" id="44316"/>
    <lineage>
        <taxon>Eukaryota</taxon>
        <taxon>Metazoa</taxon>
        <taxon>Chordata</taxon>
        <taxon>Craniata</taxon>
        <taxon>Vertebrata</taxon>
        <taxon>Euteleostomi</taxon>
        <taxon>Archelosauria</taxon>
        <taxon>Archosauria</taxon>
        <taxon>Dinosauria</taxon>
        <taxon>Saurischia</taxon>
        <taxon>Theropoda</taxon>
        <taxon>Coelurosauria</taxon>
        <taxon>Aves</taxon>
        <taxon>Neognathae</taxon>
        <taxon>Neoaves</taxon>
        <taxon>Telluraves</taxon>
        <taxon>Australaves</taxon>
        <taxon>Passeriformes</taxon>
        <taxon>Passeroidea</taxon>
        <taxon>Passeridae</taxon>
        <taxon>Chloebia</taxon>
    </lineage>
</organism>
<evidence type="ECO:0000313" key="5">
    <source>
        <dbReference type="Proteomes" id="UP000276834"/>
    </source>
</evidence>
<feature type="non-terminal residue" evidence="4">
    <location>
        <position position="275"/>
    </location>
</feature>
<dbReference type="OrthoDB" id="6513042at2759"/>
<feature type="compositionally biased region" description="Basic and acidic residues" evidence="3">
    <location>
        <begin position="193"/>
        <end position="213"/>
    </location>
</feature>
<dbReference type="Proteomes" id="UP000276834">
    <property type="component" value="Unassembled WGS sequence"/>
</dbReference>
<proteinExistence type="predicted"/>
<reference evidence="4 5" key="1">
    <citation type="journal article" date="2018" name="Proc. R. Soc. B">
        <title>A non-coding region near Follistatin controls head colour polymorphism in the Gouldian finch.</title>
        <authorList>
            <person name="Toomey M.B."/>
            <person name="Marques C.I."/>
            <person name="Andrade P."/>
            <person name="Araujo P.M."/>
            <person name="Sabatino S."/>
            <person name="Gazda M.A."/>
            <person name="Afonso S."/>
            <person name="Lopes R.J."/>
            <person name="Corbo J.C."/>
            <person name="Carneiro M."/>
        </authorList>
    </citation>
    <scope>NUCLEOTIDE SEQUENCE [LARGE SCALE GENOMIC DNA]</scope>
    <source>
        <strain evidence="4">Red01</strain>
        <tissue evidence="4">Muscle</tissue>
    </source>
</reference>
<dbReference type="EMBL" id="QUSF01000009">
    <property type="protein sequence ID" value="RLW06314.1"/>
    <property type="molecule type" value="Genomic_DNA"/>
</dbReference>
<evidence type="ECO:0000256" key="2">
    <source>
        <dbReference type="ARBA" id="ARBA00022490"/>
    </source>
</evidence>
<sequence>VRISNICGRTGTVDDSIFFTLDSLRLPDGYLPRRHDLVNTIVVESSQSCYIWRALCLVPVSQDGQSHSNEGNVDEPYEDIMRDRGELEVSRMTDFGTLKQGESKRMTVWIELAGWVKDKQFSVEIPQNCENSPSFPINQENLSKAAVNSFSNSGGSTCESLNHTSIMKNGVIPEGINFQDTNLSRMKENNSLVKDENMQSGESEQKDHVKQTAEHSNTTPEIVIPPGEKIFIVVICTAVIHGHSKELLLLGFSDFTVGRYIEATVTNEEELLIAP</sequence>
<protein>
    <submittedName>
        <fullName evidence="4">Uncharacterized protein</fullName>
    </submittedName>
</protein>
<gene>
    <name evidence="4" type="ORF">DV515_00004354</name>
</gene>
<keyword evidence="2" id="KW-0963">Cytoplasm</keyword>